<dbReference type="RefSeq" id="XP_040794341.1">
    <property type="nucleotide sequence ID" value="XM_040932660.1"/>
</dbReference>
<reference evidence="3" key="1">
    <citation type="submission" date="2020-01" db="EMBL/GenBank/DDBJ databases">
        <authorList>
            <consortium name="DOE Joint Genome Institute"/>
            <person name="Haridas S."/>
            <person name="Albert R."/>
            <person name="Binder M."/>
            <person name="Bloem J."/>
            <person name="Labutti K."/>
            <person name="Salamov A."/>
            <person name="Andreopoulos B."/>
            <person name="Baker S.E."/>
            <person name="Barry K."/>
            <person name="Bills G."/>
            <person name="Bluhm B.H."/>
            <person name="Cannon C."/>
            <person name="Castanera R."/>
            <person name="Culley D.E."/>
            <person name="Daum C."/>
            <person name="Ezra D."/>
            <person name="Gonzalez J.B."/>
            <person name="Henrissat B."/>
            <person name="Kuo A."/>
            <person name="Liang C."/>
            <person name="Lipzen A."/>
            <person name="Lutzoni F."/>
            <person name="Magnuson J."/>
            <person name="Mondo S."/>
            <person name="Nolan M."/>
            <person name="Ohm R."/>
            <person name="Pangilinan J."/>
            <person name="Park H.-J."/>
            <person name="Ramirez L."/>
            <person name="Alfaro M."/>
            <person name="Sun H."/>
            <person name="Tritt A."/>
            <person name="Yoshinaga Y."/>
            <person name="Zwiers L.-H."/>
            <person name="Turgeon B.G."/>
            <person name="Goodwin S.B."/>
            <person name="Spatafora J.W."/>
            <person name="Crous P.W."/>
            <person name="Grigoriev I.V."/>
        </authorList>
    </citation>
    <scope>NUCLEOTIDE SEQUENCE</scope>
    <source>
        <strain evidence="3">CBS 394.84</strain>
    </source>
</reference>
<feature type="domain" description="Heterokaryon incompatibility" evidence="2">
    <location>
        <begin position="278"/>
        <end position="428"/>
    </location>
</feature>
<evidence type="ECO:0000313" key="3">
    <source>
        <dbReference type="EMBL" id="KAF1851778.1"/>
    </source>
</evidence>
<dbReference type="PANTHER" id="PTHR33112:SF12">
    <property type="entry name" value="HETEROKARYON INCOMPATIBILITY DOMAIN-CONTAINING PROTEIN"/>
    <property type="match status" value="1"/>
</dbReference>
<gene>
    <name evidence="3" type="ORF">K460DRAFT_362529</name>
</gene>
<name>A0A9P4GS81_9PLEO</name>
<feature type="compositionally biased region" description="Basic and acidic residues" evidence="1">
    <location>
        <begin position="30"/>
        <end position="55"/>
    </location>
</feature>
<dbReference type="AlphaFoldDB" id="A0A9P4GS81"/>
<dbReference type="OrthoDB" id="2958217at2759"/>
<evidence type="ECO:0000313" key="4">
    <source>
        <dbReference type="Proteomes" id="UP000800039"/>
    </source>
</evidence>
<dbReference type="InterPro" id="IPR010730">
    <property type="entry name" value="HET"/>
</dbReference>
<feature type="region of interest" description="Disordered" evidence="1">
    <location>
        <begin position="24"/>
        <end position="62"/>
    </location>
</feature>
<proteinExistence type="predicted"/>
<comment type="caution">
    <text evidence="3">The sequence shown here is derived from an EMBL/GenBank/DDBJ whole genome shotgun (WGS) entry which is preliminary data.</text>
</comment>
<dbReference type="Proteomes" id="UP000800039">
    <property type="component" value="Unassembled WGS sequence"/>
</dbReference>
<protein>
    <submittedName>
        <fullName evidence="3">HET-domain-containing protein</fullName>
    </submittedName>
</protein>
<dbReference type="PANTHER" id="PTHR33112">
    <property type="entry name" value="DOMAIN PROTEIN, PUTATIVE-RELATED"/>
    <property type="match status" value="1"/>
</dbReference>
<sequence>MELCSYCEQHLKFDLIGKWARFASEESDGREDGESNKREIEESGEHQDEEPSKEEGESEYVEFGAGIADDGEEAEYDESEFASSGIGDDPIVGDFDSEGRRTLAALRRDSGYCNFCCGLLHLFREWESKEACLQDDQSQDIRIEYGLTFQSEGNPYDGKLALYDAATFSFHIVQPKKDGLIWGPKFSFHRLRPDSMSVEKLLDECPGVSWPEAGTVCARIRPEVIDGRLFKKWSDSCTQLHEDTCRIRFQGDRLTMLRVIDVVQQCVIDMEVTEDSRWIALSYVWGQARGHVLTRSNKDRLYQTGALNEAYLPATIYDAMLVTQAMQERFLWVDALCILQDDDEDKRTFIGRMDDIYAQACLTIINAAGADAQDPLPGVRGKNVRETQRAFDFKGTTLVRRLDPIDSLSSGNWLGDCVWTTRGWTLQEGLLSQRALIFTPEQVYWQCQDATWCEDSNWEYSAPIKIQKHYFNLSTRDVSRPQLWNPEITDFDTQYQLFVREYTQRSLTNGDDILDAIRGILKAMHRVTGESFLWAMPMGFMEKALTWPVFDATRGEAHLVSKTGVKVQYPSWSWVGWKGIIYFAECFGSLYDTTLGLDFYSIDQQCPDFLHQDYRTDKAEDSETRSTLLDHLRMGNTRTDIQVADLPIDPTTNPVADALLCFWTSTATLEVICSQHGKHTERVHTITVQKLQIRISVHFSERSTGSDITRAKFAIIAKEDARIRKDHLVGMMLKYDGEGCAERVGLASIPVSAWLDLPLRQWEPVFLR</sequence>
<organism evidence="3 4">
    <name type="scientific">Cucurbitaria berberidis CBS 394.84</name>
    <dbReference type="NCBI Taxonomy" id="1168544"/>
    <lineage>
        <taxon>Eukaryota</taxon>
        <taxon>Fungi</taxon>
        <taxon>Dikarya</taxon>
        <taxon>Ascomycota</taxon>
        <taxon>Pezizomycotina</taxon>
        <taxon>Dothideomycetes</taxon>
        <taxon>Pleosporomycetidae</taxon>
        <taxon>Pleosporales</taxon>
        <taxon>Pleosporineae</taxon>
        <taxon>Cucurbitariaceae</taxon>
        <taxon>Cucurbitaria</taxon>
    </lineage>
</organism>
<dbReference type="EMBL" id="ML976614">
    <property type="protein sequence ID" value="KAF1851778.1"/>
    <property type="molecule type" value="Genomic_DNA"/>
</dbReference>
<evidence type="ECO:0000256" key="1">
    <source>
        <dbReference type="SAM" id="MobiDB-lite"/>
    </source>
</evidence>
<evidence type="ECO:0000259" key="2">
    <source>
        <dbReference type="Pfam" id="PF06985"/>
    </source>
</evidence>
<dbReference type="GeneID" id="63849911"/>
<accession>A0A9P4GS81</accession>
<dbReference type="Pfam" id="PF06985">
    <property type="entry name" value="HET"/>
    <property type="match status" value="1"/>
</dbReference>
<keyword evidence="4" id="KW-1185">Reference proteome</keyword>